<evidence type="ECO:0000256" key="5">
    <source>
        <dbReference type="ARBA" id="ARBA00023136"/>
    </source>
</evidence>
<feature type="transmembrane region" description="Helical" evidence="6">
    <location>
        <begin position="224"/>
        <end position="243"/>
    </location>
</feature>
<evidence type="ECO:0000256" key="1">
    <source>
        <dbReference type="ARBA" id="ARBA00004651"/>
    </source>
</evidence>
<reference evidence="8 9" key="1">
    <citation type="submission" date="2021-11" db="EMBL/GenBank/DDBJ databases">
        <authorList>
            <person name="Liang Q."/>
            <person name="Mou H."/>
            <person name="Liu Z."/>
        </authorList>
    </citation>
    <scope>NUCLEOTIDE SEQUENCE [LARGE SCALE GENOMIC DNA]</scope>
    <source>
        <strain evidence="8 9">CHU3</strain>
    </source>
</reference>
<feature type="transmembrane region" description="Helical" evidence="6">
    <location>
        <begin position="348"/>
        <end position="368"/>
    </location>
</feature>
<gene>
    <name evidence="8" type="ORF">LNV07_05305</name>
</gene>
<keyword evidence="3 6" id="KW-0812">Transmembrane</keyword>
<dbReference type="PANTHER" id="PTHR30294:SF46">
    <property type="entry name" value="ABC TRANSPORTER PERMEASE"/>
    <property type="match status" value="1"/>
</dbReference>
<evidence type="ECO:0000256" key="6">
    <source>
        <dbReference type="SAM" id="Phobius"/>
    </source>
</evidence>
<dbReference type="Proteomes" id="UP001209701">
    <property type="component" value="Unassembled WGS sequence"/>
</dbReference>
<keyword evidence="4 6" id="KW-1133">Transmembrane helix</keyword>
<dbReference type="InterPro" id="IPR013525">
    <property type="entry name" value="ABC2_TM"/>
</dbReference>
<comment type="caution">
    <text evidence="8">The sequence shown here is derived from an EMBL/GenBank/DDBJ whole genome shotgun (WGS) entry which is preliminary data.</text>
</comment>
<evidence type="ECO:0000313" key="9">
    <source>
        <dbReference type="Proteomes" id="UP001209701"/>
    </source>
</evidence>
<evidence type="ECO:0000256" key="2">
    <source>
        <dbReference type="ARBA" id="ARBA00022475"/>
    </source>
</evidence>
<dbReference type="PANTHER" id="PTHR30294">
    <property type="entry name" value="MEMBRANE COMPONENT OF ABC TRANSPORTER YHHJ-RELATED"/>
    <property type="match status" value="1"/>
</dbReference>
<dbReference type="EMBL" id="JAJIRN010000002">
    <property type="protein sequence ID" value="MCV2367507.1"/>
    <property type="molecule type" value="Genomic_DNA"/>
</dbReference>
<feature type="transmembrane region" description="Helical" evidence="6">
    <location>
        <begin position="263"/>
        <end position="284"/>
    </location>
</feature>
<protein>
    <submittedName>
        <fullName evidence="8">ABC transporter permease</fullName>
    </submittedName>
</protein>
<dbReference type="RefSeq" id="WP_263570123.1">
    <property type="nucleotide sequence ID" value="NZ_JAJIRN010000002.1"/>
</dbReference>
<dbReference type="InterPro" id="IPR051449">
    <property type="entry name" value="ABC-2_transporter_component"/>
</dbReference>
<sequence length="375" mass="40957">MWAWFKTIGETWRSALTDKGCLLMFIVAPIIYAFFYPWPYLTQELRRVPVAIVDQDHSNIARQIGRFTQASPRLDLRFVTSSEAEAKAALARREIEAYVLLPRDMKRDVLHGQGVVLPVLADGAYFLINKVVLSGFGEVIGTVSAGAELRQMQAKGASPLAAAASRSPLNLSLVALYNPTQGYGSYVVPAVSVLIIQQLMLIGTAMWVGTWFERRPAADSLATWAARTAAFAGFGLLSAAWFFGPVFRFFDYGHGGNLLGAALLLLPYCWAIAALGVALGALLADRERSMQALLCTSLPIAFLSGFSWPREALPAPLFALGDLIPAVVGIQTFVRLNQMGATLAEVKPFAEILLWQALGFSLLAVWALRRHKLKV</sequence>
<accession>A0ABT2YB09</accession>
<keyword evidence="5 6" id="KW-0472">Membrane</keyword>
<keyword evidence="9" id="KW-1185">Reference proteome</keyword>
<evidence type="ECO:0000256" key="3">
    <source>
        <dbReference type="ARBA" id="ARBA00022692"/>
    </source>
</evidence>
<feature type="transmembrane region" description="Helical" evidence="6">
    <location>
        <begin position="186"/>
        <end position="212"/>
    </location>
</feature>
<comment type="subcellular location">
    <subcellularLocation>
        <location evidence="1">Cell membrane</location>
        <topology evidence="1">Multi-pass membrane protein</topology>
    </subcellularLocation>
</comment>
<proteinExistence type="predicted"/>
<feature type="domain" description="ABC-2 type transporter transmembrane" evidence="7">
    <location>
        <begin position="22"/>
        <end position="365"/>
    </location>
</feature>
<organism evidence="8 9">
    <name type="scientific">Roseateles oligotrophus</name>
    <dbReference type="NCBI Taxonomy" id="1769250"/>
    <lineage>
        <taxon>Bacteria</taxon>
        <taxon>Pseudomonadati</taxon>
        <taxon>Pseudomonadota</taxon>
        <taxon>Betaproteobacteria</taxon>
        <taxon>Burkholderiales</taxon>
        <taxon>Sphaerotilaceae</taxon>
        <taxon>Roseateles</taxon>
    </lineage>
</organism>
<evidence type="ECO:0000313" key="8">
    <source>
        <dbReference type="EMBL" id="MCV2367507.1"/>
    </source>
</evidence>
<feature type="transmembrane region" description="Helical" evidence="6">
    <location>
        <begin position="21"/>
        <end position="38"/>
    </location>
</feature>
<dbReference type="Gene3D" id="3.40.1710.10">
    <property type="entry name" value="abc type-2 transporter like domain"/>
    <property type="match status" value="1"/>
</dbReference>
<keyword evidence="2" id="KW-1003">Cell membrane</keyword>
<feature type="transmembrane region" description="Helical" evidence="6">
    <location>
        <begin position="315"/>
        <end position="336"/>
    </location>
</feature>
<dbReference type="Pfam" id="PF12698">
    <property type="entry name" value="ABC2_membrane_3"/>
    <property type="match status" value="1"/>
</dbReference>
<evidence type="ECO:0000256" key="4">
    <source>
        <dbReference type="ARBA" id="ARBA00022989"/>
    </source>
</evidence>
<name>A0ABT2YB09_9BURK</name>
<feature type="transmembrane region" description="Helical" evidence="6">
    <location>
        <begin position="291"/>
        <end position="309"/>
    </location>
</feature>
<evidence type="ECO:0000259" key="7">
    <source>
        <dbReference type="Pfam" id="PF12698"/>
    </source>
</evidence>